<proteinExistence type="predicted"/>
<reference evidence="1" key="1">
    <citation type="journal article" date="2014" name="Nat. Commun.">
        <title>The tobacco genome sequence and its comparison with those of tomato and potato.</title>
        <authorList>
            <person name="Sierro N."/>
            <person name="Battey J.N."/>
            <person name="Ouadi S."/>
            <person name="Bakaher N."/>
            <person name="Bovet L."/>
            <person name="Willig A."/>
            <person name="Goepfert S."/>
            <person name="Peitsch M.C."/>
            <person name="Ivanov N.V."/>
        </authorList>
    </citation>
    <scope>NUCLEOTIDE SEQUENCE [LARGE SCALE GENOMIC DNA]</scope>
</reference>
<keyword evidence="1" id="KW-1185">Reference proteome</keyword>
<evidence type="ECO:0000313" key="1">
    <source>
        <dbReference type="Proteomes" id="UP000790787"/>
    </source>
</evidence>
<protein>
    <submittedName>
        <fullName evidence="2">Toll/interleukin-1 receptor-like protein isoform X1</fullName>
    </submittedName>
</protein>
<accession>A0AC58UP25</accession>
<organism evidence="1 2">
    <name type="scientific">Nicotiana tabacum</name>
    <name type="common">Common tobacco</name>
    <dbReference type="NCBI Taxonomy" id="4097"/>
    <lineage>
        <taxon>Eukaryota</taxon>
        <taxon>Viridiplantae</taxon>
        <taxon>Streptophyta</taxon>
        <taxon>Embryophyta</taxon>
        <taxon>Tracheophyta</taxon>
        <taxon>Spermatophyta</taxon>
        <taxon>Magnoliopsida</taxon>
        <taxon>eudicotyledons</taxon>
        <taxon>Gunneridae</taxon>
        <taxon>Pentapetalae</taxon>
        <taxon>asterids</taxon>
        <taxon>lamiids</taxon>
        <taxon>Solanales</taxon>
        <taxon>Solanaceae</taxon>
        <taxon>Nicotianoideae</taxon>
        <taxon>Nicotianeae</taxon>
        <taxon>Nicotiana</taxon>
    </lineage>
</organism>
<dbReference type="RefSeq" id="XP_075110899.1">
    <property type="nucleotide sequence ID" value="XM_075254798.1"/>
</dbReference>
<name>A0AC58UP25_TOBAC</name>
<evidence type="ECO:0000313" key="2">
    <source>
        <dbReference type="RefSeq" id="XP_075110899.1"/>
    </source>
</evidence>
<gene>
    <name evidence="2" type="primary">LOC107785691</name>
</gene>
<dbReference type="Proteomes" id="UP000790787">
    <property type="component" value="Chromosome 6"/>
</dbReference>
<reference evidence="2" key="2">
    <citation type="submission" date="2025-08" db="UniProtKB">
        <authorList>
            <consortium name="RefSeq"/>
        </authorList>
    </citation>
    <scope>IDENTIFICATION</scope>
    <source>
        <tissue evidence="2">Leaf</tissue>
    </source>
</reference>
<sequence>MAQELSYAAYLSFSETGNIGQTFLSHLHGALKQEGIYTFKDDRNQDRGISVSKDSSRAIEESQIIVVVFCENFVLSKDCLDEVVKIMDCRKLLKKIVIPIFYDVEPSEVRRQRNSLAEAFADDSENDDEIGRSERVKRWRDALDEAGNISGFDLRKTHDGFDARGGRFEEQRRRGIEFGPDRDSGISEPGNGCWMLRRGVIRVSKVAAQRSQHCFLPLISFMYLVHFDYFCSIQTLVDAHG</sequence>